<dbReference type="EMBL" id="JAPTNE010000062">
    <property type="protein sequence ID" value="MCZ0810230.1"/>
    <property type="molecule type" value="Genomic_DNA"/>
</dbReference>
<reference evidence="2" key="1">
    <citation type="submission" date="2022-09" db="EMBL/GenBank/DDBJ databases">
        <title>Genome analysis and characterization of larvicidal activity of Brevibacillus strains.</title>
        <authorList>
            <person name="Patrusheva E.V."/>
            <person name="Izotova A.O."/>
            <person name="Toshchakov S.V."/>
            <person name="Sineoky S.P."/>
        </authorList>
    </citation>
    <scope>NUCLEOTIDE SEQUENCE</scope>
    <source>
        <strain evidence="2">VKPM_B-13247</strain>
    </source>
</reference>
<feature type="compositionally biased region" description="Gly residues" evidence="1">
    <location>
        <begin position="1"/>
        <end position="12"/>
    </location>
</feature>
<organism evidence="2 3">
    <name type="scientific">Brevibacillus laterosporus</name>
    <name type="common">Bacillus laterosporus</name>
    <dbReference type="NCBI Taxonomy" id="1465"/>
    <lineage>
        <taxon>Bacteria</taxon>
        <taxon>Bacillati</taxon>
        <taxon>Bacillota</taxon>
        <taxon>Bacilli</taxon>
        <taxon>Bacillales</taxon>
        <taxon>Paenibacillaceae</taxon>
        <taxon>Brevibacillus</taxon>
    </lineage>
</organism>
<dbReference type="AlphaFoldDB" id="A0AAP3DMJ2"/>
<sequence>MRRRTGNGGGRASGDRAGKLGNRDSQLPHWQAKRQRSEPKVKTPYVSGVRGRSTNGYGSLTVPCPPHYLIPIIPSIMYDSQRRRWNHANYYIGDCGGSAGHLGCRIGTSREETQLVVG</sequence>
<comment type="caution">
    <text evidence="2">The sequence shown here is derived from an EMBL/GenBank/DDBJ whole genome shotgun (WGS) entry which is preliminary data.</text>
</comment>
<dbReference type="RefSeq" id="WP_258434957.1">
    <property type="nucleotide sequence ID" value="NZ_JANSGW010000062.1"/>
</dbReference>
<evidence type="ECO:0000313" key="3">
    <source>
        <dbReference type="Proteomes" id="UP001077662"/>
    </source>
</evidence>
<evidence type="ECO:0000256" key="1">
    <source>
        <dbReference type="SAM" id="MobiDB-lite"/>
    </source>
</evidence>
<feature type="compositionally biased region" description="Basic and acidic residues" evidence="1">
    <location>
        <begin position="13"/>
        <end position="22"/>
    </location>
</feature>
<proteinExistence type="predicted"/>
<evidence type="ECO:0000313" key="2">
    <source>
        <dbReference type="EMBL" id="MCZ0810230.1"/>
    </source>
</evidence>
<name>A0AAP3DMJ2_BRELA</name>
<dbReference type="Proteomes" id="UP001077662">
    <property type="component" value="Unassembled WGS sequence"/>
</dbReference>
<protein>
    <submittedName>
        <fullName evidence="2">Uncharacterized protein</fullName>
    </submittedName>
</protein>
<gene>
    <name evidence="2" type="ORF">O0554_25660</name>
</gene>
<accession>A0AAP3DMJ2</accession>
<feature type="region of interest" description="Disordered" evidence="1">
    <location>
        <begin position="1"/>
        <end position="52"/>
    </location>
</feature>